<dbReference type="SUPFAM" id="SSF53067">
    <property type="entry name" value="Actin-like ATPase domain"/>
    <property type="match status" value="1"/>
</dbReference>
<dbReference type="GO" id="GO:0005524">
    <property type="term" value="F:ATP binding"/>
    <property type="evidence" value="ECO:0007669"/>
    <property type="project" value="UniProtKB-KW"/>
</dbReference>
<sequence length="342" mass="36179">MAQSAIATLPAGSLLERPFIAADVGGTHARIALMQAGMGHDAATMLHYRQYVCAEHESLSAIARDFIETIGVDQARRAAIAIAGVLRGDELVNSNLPWPVSLSQMQQALSLDELVLINDFEAMAHATPYIDPAAAVLLAGPSTSQPAGPTLVIGPGTGLGAALWSPASSRGGRASVLATEAGHAALAPGNERELEILRRLLQRWPHVDNERVLSGPGLLSTYRCLCEMDGTAPRLAVPTDIAQAAQRGDDAQALEALQVFCAMLGSLVGDLVLMFGARAVYLAGGIPAHIAPFLLRSDFATRFLNKGVLRTVLERVPVRVIEHGRFGLIGAAAWYMDRDAAE</sequence>
<dbReference type="GO" id="GO:0004340">
    <property type="term" value="F:glucokinase activity"/>
    <property type="evidence" value="ECO:0007669"/>
    <property type="project" value="InterPro"/>
</dbReference>
<dbReference type="Gene3D" id="3.30.420.40">
    <property type="match status" value="1"/>
</dbReference>
<dbReference type="RefSeq" id="WP_144899072.1">
    <property type="nucleotide sequence ID" value="NZ_VLKN01000003.1"/>
</dbReference>
<evidence type="ECO:0000256" key="1">
    <source>
        <dbReference type="ARBA" id="ARBA00022679"/>
    </source>
</evidence>
<dbReference type="NCBIfam" id="NF009073">
    <property type="entry name" value="PRK12408.1"/>
    <property type="match status" value="1"/>
</dbReference>
<keyword evidence="2" id="KW-0547">Nucleotide-binding</keyword>
<dbReference type="OrthoDB" id="9800595at2"/>
<evidence type="ECO:0000313" key="6">
    <source>
        <dbReference type="EMBL" id="TWI03779.1"/>
    </source>
</evidence>
<organism evidence="6 7">
    <name type="scientific">Luteimonas cucumeris</name>
    <dbReference type="NCBI Taxonomy" id="985012"/>
    <lineage>
        <taxon>Bacteria</taxon>
        <taxon>Pseudomonadati</taxon>
        <taxon>Pseudomonadota</taxon>
        <taxon>Gammaproteobacteria</taxon>
        <taxon>Lysobacterales</taxon>
        <taxon>Lysobacteraceae</taxon>
        <taxon>Luteimonas</taxon>
    </lineage>
</organism>
<comment type="caution">
    <text evidence="6">The sequence shown here is derived from an EMBL/GenBank/DDBJ whole genome shotgun (WGS) entry which is preliminary data.</text>
</comment>
<dbReference type="PANTHER" id="PTHR47690">
    <property type="entry name" value="GLUCOKINASE"/>
    <property type="match status" value="1"/>
</dbReference>
<proteinExistence type="inferred from homology"/>
<protein>
    <submittedName>
        <fullName evidence="6">Glucokinase</fullName>
    </submittedName>
</protein>
<keyword evidence="4" id="KW-0067">ATP-binding</keyword>
<accession>A0A562L7Z2</accession>
<evidence type="ECO:0000256" key="3">
    <source>
        <dbReference type="ARBA" id="ARBA00022777"/>
    </source>
</evidence>
<dbReference type="GO" id="GO:0005536">
    <property type="term" value="F:D-glucose binding"/>
    <property type="evidence" value="ECO:0007669"/>
    <property type="project" value="InterPro"/>
</dbReference>
<dbReference type="InterPro" id="IPR003836">
    <property type="entry name" value="Glucokinase"/>
</dbReference>
<dbReference type="GO" id="GO:0006096">
    <property type="term" value="P:glycolytic process"/>
    <property type="evidence" value="ECO:0007669"/>
    <property type="project" value="InterPro"/>
</dbReference>
<dbReference type="Gene3D" id="3.40.367.20">
    <property type="match status" value="1"/>
</dbReference>
<gene>
    <name evidence="6" type="ORF">IP90_01594</name>
</gene>
<dbReference type="CDD" id="cd24008">
    <property type="entry name" value="ASKHA_NBD_GLK"/>
    <property type="match status" value="1"/>
</dbReference>
<dbReference type="AlphaFoldDB" id="A0A562L7Z2"/>
<reference evidence="6 7" key="1">
    <citation type="journal article" date="2015" name="Stand. Genomic Sci.">
        <title>Genomic Encyclopedia of Bacterial and Archaeal Type Strains, Phase III: the genomes of soil and plant-associated and newly described type strains.</title>
        <authorList>
            <person name="Whitman W.B."/>
            <person name="Woyke T."/>
            <person name="Klenk H.P."/>
            <person name="Zhou Y."/>
            <person name="Lilburn T.G."/>
            <person name="Beck B.J."/>
            <person name="De Vos P."/>
            <person name="Vandamme P."/>
            <person name="Eisen J.A."/>
            <person name="Garrity G."/>
            <person name="Hugenholtz P."/>
            <person name="Kyrpides N.C."/>
        </authorList>
    </citation>
    <scope>NUCLEOTIDE SEQUENCE [LARGE SCALE GENOMIC DNA]</scope>
    <source>
        <strain evidence="6 7">CGMCC 1.10821</strain>
    </source>
</reference>
<keyword evidence="1" id="KW-0808">Transferase</keyword>
<dbReference type="InterPro" id="IPR043129">
    <property type="entry name" value="ATPase_NBD"/>
</dbReference>
<dbReference type="InterPro" id="IPR050201">
    <property type="entry name" value="Bacterial_glucokinase"/>
</dbReference>
<evidence type="ECO:0000256" key="5">
    <source>
        <dbReference type="RuleBase" id="RU004046"/>
    </source>
</evidence>
<dbReference type="EMBL" id="VLKN01000003">
    <property type="protein sequence ID" value="TWI03779.1"/>
    <property type="molecule type" value="Genomic_DNA"/>
</dbReference>
<keyword evidence="7" id="KW-1185">Reference proteome</keyword>
<name>A0A562L7Z2_9GAMM</name>
<evidence type="ECO:0000313" key="7">
    <source>
        <dbReference type="Proteomes" id="UP000315167"/>
    </source>
</evidence>
<evidence type="ECO:0000256" key="4">
    <source>
        <dbReference type="ARBA" id="ARBA00022840"/>
    </source>
</evidence>
<dbReference type="GO" id="GO:0005829">
    <property type="term" value="C:cytosol"/>
    <property type="evidence" value="ECO:0007669"/>
    <property type="project" value="TreeGrafter"/>
</dbReference>
<evidence type="ECO:0000256" key="2">
    <source>
        <dbReference type="ARBA" id="ARBA00022741"/>
    </source>
</evidence>
<comment type="similarity">
    <text evidence="5">Belongs to the bacterial glucokinase family.</text>
</comment>
<dbReference type="PANTHER" id="PTHR47690:SF1">
    <property type="entry name" value="GLUCOKINASE"/>
    <property type="match status" value="1"/>
</dbReference>
<dbReference type="Proteomes" id="UP000315167">
    <property type="component" value="Unassembled WGS sequence"/>
</dbReference>
<dbReference type="Pfam" id="PF02685">
    <property type="entry name" value="Glucokinase"/>
    <property type="match status" value="1"/>
</dbReference>
<keyword evidence="3 6" id="KW-0418">Kinase</keyword>